<evidence type="ECO:0000313" key="3">
    <source>
        <dbReference type="EMBL" id="TPG32069.1"/>
    </source>
</evidence>
<feature type="non-terminal residue" evidence="3">
    <location>
        <position position="2205"/>
    </location>
</feature>
<protein>
    <recommendedName>
        <fullName evidence="2">Ig-like domain-containing protein</fullName>
    </recommendedName>
</protein>
<dbReference type="InterPro" id="IPR044023">
    <property type="entry name" value="Ig_7"/>
</dbReference>
<feature type="signal peptide" evidence="1">
    <location>
        <begin position="1"/>
        <end position="31"/>
    </location>
</feature>
<feature type="domain" description="Ig-like" evidence="2">
    <location>
        <begin position="2055"/>
        <end position="2135"/>
    </location>
</feature>
<reference evidence="3 4" key="1">
    <citation type="journal article" date="2019" name="Environ. Microbiol.">
        <title>Species interactions and distinct microbial communities in high Arctic permafrost affected cryosols are associated with the CH4 and CO2 gas fluxes.</title>
        <authorList>
            <person name="Altshuler I."/>
            <person name="Hamel J."/>
            <person name="Turney S."/>
            <person name="Magnuson E."/>
            <person name="Levesque R."/>
            <person name="Greer C."/>
            <person name="Whyte L.G."/>
        </authorList>
    </citation>
    <scope>NUCLEOTIDE SEQUENCE [LARGE SCALE GENOMIC DNA]</scope>
    <source>
        <strain evidence="3 4">42</strain>
    </source>
</reference>
<keyword evidence="1" id="KW-0732">Signal</keyword>
<feature type="domain" description="Ig-like" evidence="2">
    <location>
        <begin position="357"/>
        <end position="443"/>
    </location>
</feature>
<comment type="caution">
    <text evidence="3">The sequence shown here is derived from an EMBL/GenBank/DDBJ whole genome shotgun (WGS) entry which is preliminary data.</text>
</comment>
<proteinExistence type="predicted"/>
<feature type="domain" description="Ig-like" evidence="2">
    <location>
        <begin position="187"/>
        <end position="267"/>
    </location>
</feature>
<evidence type="ECO:0000259" key="2">
    <source>
        <dbReference type="Pfam" id="PF19081"/>
    </source>
</evidence>
<accession>A0A502E540</accession>
<keyword evidence="4" id="KW-1185">Reference proteome</keyword>
<dbReference type="Pfam" id="PF19081">
    <property type="entry name" value="Ig_7"/>
    <property type="match status" value="9"/>
</dbReference>
<sequence length="2205" mass="227898">MKKKFTFYDLIVKKRLFGLLFLLLFCNKNFAQTFCRPDSQTNSTGGLLCLGMSVTNPNNAFDSSTTTYASITNTLGLACFAQETLHFNQTAKAGDQIVITFGEGNGLLDVSLLSNATIQAKNGAANVGGAVAMNNPLLNLQLLSATNSAVIKYTLPGDADRIQIQSGGLLALLVDLRVYDVRLQFAKPTIVGGETQSVCSGQSLVLTATAAAGTTLAWYDSPTSTTALSNVGTFTTPALTATTTYYVSTSRVAGCESSERLPVTINVINPVSPTISSTGTAICSTGATQATTLSVISPVPGTIYSWYNVPLNGAALAAGTTYTPTVPTGVTNFYVEASIGTCKSARTQVTVTSTPVPALATILTQSVTILSGQNANLSASTTEANVALDWYDVPTGGVKLLGDSNTFTTPILTATKTYYVESRNTIGGCVSATRVPVTVTVLPVALGGCLEANSQQTNQNGLCLLCSSTTPNNSVDGDINTSARLTLPVGLLNGYIQQTLQFNNPGRAGDIVDVELALPGGIADLSLLGAVSLATYNGATYNNDRVSTNNNALVTLQLLSGNRFRASIVAGANFDRVEIRLGGLVTALTNLDIYQATYRYKAPVINGNIAICGGSTTTLIAATNLGETIKWYDSLTGGNLLVSTPAYTTPVLTANTTYYVEVTRNGCVNSERNPVLVTVSNPLAPATVVPTPANVCSGATASIAIQAPVAGTTYNWYDAASGGNLVTTGTSYTTPSLTASVTYYVEAVIGSCVSATRTPVSVNVSPLPAVPVPVSSNVIIQSGQSVMLAVTSNPGFSYAWYDAPTGGNLLEPASSTYTPNPALTANKTFYVEAKDLSSDCVSSSRAVINVMVISAVSSCLQPSTQAITVDPGLLCVLCNGTNGANAVDGNANTFSSLTITAGVLNSYIQQELTFATPGQAGDIIDIELELPGGLADIALLGSVSIGTSNGGVANPGRLAVNNSLLNLQVLSGNKFKVSYPATAAFDRVDIRLGALVGLLTTLRVYDASYRYPNATITGATAPVCAGGTATLSASSTGTETFTWYDAPTGGSIVAVNPTLPLTATTTYYLEATRGGCINSVRQPVTVNVLPIPTAADITIATPLTASCAGGIVLAPTSALAGATFKYYTDQNKTTEITTGTVAGVTYAKDGTTGALTISGLIAANAPYTYYVSVLNGGTCENVNGTLKAVVVNYPTGSALTVTPTLVGCAKANLKDAITNFDTSGNTTYTFFDPSNNPITDIAAANITVNGIYSIQAQTTGVDCPSVKLPVAVTVNPLPTLTGVTNSIAITKGSSVALAATSNGTITWYDPQGNALPSNNTGILNTVGVYTYTVIASSGTCTTSQTVTISVLDPAACDALLERVYATTQLSGSIITGSVTNGPLGADGDPSTFSTITTGVGLLGIGTTWQNLQWPTTIAKGTPVTVKLGLANSAVAVGQSISVVGTKRDGSNNPIDIGTLQSASGSLLNLLPGQNSFEYTFVPSNTSGPQDYDGIRVQLGSLLSLAQNINVYDAHYSKQVTQIACGKGDIEDIFYGVRDLGVGALTTTVGVSNAFNVADGDVATYATMFSGVGVLAAAELTAKFRTPSMVGDSLRITISKPGTLLNLNLLTGFTIQLYSGNIAVGAPIQNTSSLLTLKLLSGDTMAVTIVAPQTQPYDKVVITFGGVASVLDQLRVHTIDRVTNTKVIGGDPNNSITVCPATAITLEVPVKPCADYAWYDSPTGGNQVATGQTYTLPATLAAGTYKYYIQPIRYGCPALERGEVTVVVRATTPATAIASVTINGGNGTIICAEDGKVTLDAVLNALPVLTNPIYHWYKFDGTTSVAVAGETTSKLVLTGLVPGTYTYYVGVSSNEFCETAVADRKLVTFTILPTSLPTDISVANTTICHDTDAVLTPTSLLTNPVFFWYLDANKTQPVTNGVIGGVTYTISGTGVLTASGLTTAMSPITYYVAVKSDNTCQNKNGELKTATVIVNDPATPTTNDTTQDFCLITNPTVANLQVNEANVVWYNVSSGGTALATTAALANGPYYAAIKDPATSCESSVRLLVTVTVTDPGTPVITKTTQDFCLVNAPTLATIDVSPAVAANIVWYDALTGGNLIPKTTALTTGTYYAAIKDPTTTCESKVRLAINIIVTDPGTPVITKTTQAFCLINAPTFATIDVSPAVAANIVWYDALTGGNLIPKTTALTTGTYYAAIKDPTTTCE</sequence>
<name>A0A502E540_9FLAO</name>
<feature type="domain" description="Ig-like" evidence="2">
    <location>
        <begin position="684"/>
        <end position="766"/>
    </location>
</feature>
<evidence type="ECO:0000256" key="1">
    <source>
        <dbReference type="SAM" id="SignalP"/>
    </source>
</evidence>
<feature type="domain" description="Ig-like" evidence="2">
    <location>
        <begin position="602"/>
        <end position="680"/>
    </location>
</feature>
<evidence type="ECO:0000313" key="4">
    <source>
        <dbReference type="Proteomes" id="UP000319700"/>
    </source>
</evidence>
<feature type="domain" description="Ig-like" evidence="2">
    <location>
        <begin position="270"/>
        <end position="355"/>
    </location>
</feature>
<dbReference type="Proteomes" id="UP000319700">
    <property type="component" value="Unassembled WGS sequence"/>
</dbReference>
<dbReference type="EMBL" id="RCZH01000026">
    <property type="protein sequence ID" value="TPG32069.1"/>
    <property type="molecule type" value="Genomic_DNA"/>
</dbReference>
<organism evidence="3 4">
    <name type="scientific">Flavobacterium pectinovorum</name>
    <dbReference type="NCBI Taxonomy" id="29533"/>
    <lineage>
        <taxon>Bacteria</taxon>
        <taxon>Pseudomonadati</taxon>
        <taxon>Bacteroidota</taxon>
        <taxon>Flavobacteriia</taxon>
        <taxon>Flavobacteriales</taxon>
        <taxon>Flavobacteriaceae</taxon>
        <taxon>Flavobacterium</taxon>
    </lineage>
</organism>
<feature type="domain" description="Ig-like" evidence="2">
    <location>
        <begin position="1012"/>
        <end position="1090"/>
    </location>
</feature>
<feature type="domain" description="Ig-like" evidence="2">
    <location>
        <begin position="768"/>
        <end position="852"/>
    </location>
</feature>
<feature type="domain" description="Ig-like" evidence="2">
    <location>
        <begin position="1693"/>
        <end position="1767"/>
    </location>
</feature>
<gene>
    <name evidence="3" type="ORF">EAH81_25900</name>
</gene>
<feature type="chain" id="PRO_5021237933" description="Ig-like domain-containing protein" evidence="1">
    <location>
        <begin position="32"/>
        <end position="2205"/>
    </location>
</feature>